<dbReference type="Pfam" id="PF19924">
    <property type="entry name" value="DUF6387"/>
    <property type="match status" value="1"/>
</dbReference>
<sequence>MNKKVSVKKLPDWFQIEKYKNTREFDQKDWYRELSFRLYMQNALTSLKKQRDEFSKVKFQKTLLFGFHELLKNPTDTSSAWKRIEEYFEKVLKHYKANSEWSPSSTLSLHNSTLSTNRVKIPEDIDTFLSNYEIFLPLKLKNPIDILSPHSLKILSKTYSEKSVEWCSVQYSEQLKLNPNTDLDLFAEKLSDKLESQSVVSFINTELESRPAESKLEKALLVAGIKSTDELIVVDLLADEDLLVRQFKETISKLKIEKNIRKKSLKATENKLAKLNTYQVLPYIDLRLWEEFNESPISIDSIDATLFPSGIYTIDNAKKLMVEALSISFLHSLISN</sequence>
<dbReference type="Proteomes" id="UP001461163">
    <property type="component" value="Unassembled WGS sequence"/>
</dbReference>
<organism evidence="1 2">
    <name type="scientific">Paraglaciecola mesophila</name>
    <dbReference type="NCBI Taxonomy" id="197222"/>
    <lineage>
        <taxon>Bacteria</taxon>
        <taxon>Pseudomonadati</taxon>
        <taxon>Pseudomonadota</taxon>
        <taxon>Gammaproteobacteria</taxon>
        <taxon>Alteromonadales</taxon>
        <taxon>Alteromonadaceae</taxon>
        <taxon>Paraglaciecola</taxon>
    </lineage>
</organism>
<keyword evidence="2" id="KW-1185">Reference proteome</keyword>
<gene>
    <name evidence="1" type="ORF">WNY77_00870</name>
</gene>
<proteinExistence type="predicted"/>
<name>A0ABU9SPY1_9ALTE</name>
<evidence type="ECO:0000313" key="1">
    <source>
        <dbReference type="EMBL" id="MEM5495937.1"/>
    </source>
</evidence>
<dbReference type="InterPro" id="IPR045664">
    <property type="entry name" value="DUF6387"/>
</dbReference>
<dbReference type="EMBL" id="JBBMQS010000001">
    <property type="protein sequence ID" value="MEM5495937.1"/>
    <property type="molecule type" value="Genomic_DNA"/>
</dbReference>
<reference evidence="1 2" key="1">
    <citation type="submission" date="2024-03" db="EMBL/GenBank/DDBJ databases">
        <title>Community enrichment and isolation of bacterial strains for fucoidan degradation.</title>
        <authorList>
            <person name="Sichert A."/>
        </authorList>
    </citation>
    <scope>NUCLEOTIDE SEQUENCE [LARGE SCALE GENOMIC DNA]</scope>
    <source>
        <strain evidence="1 2">AS12</strain>
    </source>
</reference>
<protein>
    <submittedName>
        <fullName evidence="1">DUF6387 family protein</fullName>
    </submittedName>
</protein>
<accession>A0ABU9SPY1</accession>
<comment type="caution">
    <text evidence="1">The sequence shown here is derived from an EMBL/GenBank/DDBJ whole genome shotgun (WGS) entry which is preliminary data.</text>
</comment>
<evidence type="ECO:0000313" key="2">
    <source>
        <dbReference type="Proteomes" id="UP001461163"/>
    </source>
</evidence>
<dbReference type="RefSeq" id="WP_033187525.1">
    <property type="nucleotide sequence ID" value="NZ_JBBMQS010000001.1"/>
</dbReference>